<gene>
    <name evidence="3" type="ORF">JZO70_04260</name>
</gene>
<dbReference type="RefSeq" id="WP_207672302.1">
    <property type="nucleotide sequence ID" value="NZ_JAFREM010000006.1"/>
</dbReference>
<dbReference type="Proteomes" id="UP000664601">
    <property type="component" value="Unassembled WGS sequence"/>
</dbReference>
<evidence type="ECO:0000313" key="4">
    <source>
        <dbReference type="Proteomes" id="UP000664601"/>
    </source>
</evidence>
<keyword evidence="2" id="KW-0472">Membrane</keyword>
<protein>
    <submittedName>
        <fullName evidence="3">LPXTG cell wall anchor domain-containing protein</fullName>
    </submittedName>
</protein>
<reference evidence="3 4" key="1">
    <citation type="submission" date="2021-03" db="EMBL/GenBank/DDBJ databases">
        <title>Enterococcal diversity collection.</title>
        <authorList>
            <person name="Gilmore M.S."/>
            <person name="Schwartzman J."/>
            <person name="Van Tyne D."/>
            <person name="Martin M."/>
            <person name="Earl A.M."/>
            <person name="Manson A.L."/>
            <person name="Straub T."/>
            <person name="Salamzade R."/>
            <person name="Saavedra J."/>
            <person name="Lebreton F."/>
            <person name="Prichula J."/>
            <person name="Schaufler K."/>
            <person name="Gaca A."/>
            <person name="Sgardioli B."/>
            <person name="Wagenaar J."/>
            <person name="Strong T."/>
        </authorList>
    </citation>
    <scope>NUCLEOTIDE SEQUENCE [LARGE SCALE GENOMIC DNA]</scope>
    <source>
        <strain evidence="3 4">669A</strain>
    </source>
</reference>
<proteinExistence type="predicted"/>
<keyword evidence="4" id="KW-1185">Reference proteome</keyword>
<keyword evidence="2" id="KW-0812">Transmembrane</keyword>
<sequence length="285" mass="32415">MDKHINYPVGKISRLILFFAALFLCFFVQTQKAYAAIEDFVYVIDQYGERWRPGEMTNTNIFATVIEDTVANPALNGEKVIAPGTSGNYSFTIHNTYEYPIEYTVIGRNQNVDELPLDFKLRVANGPWITQGDDSWNLWSDTFPLDYKRILESGMSETINLQWQWPFERNRDPEDTDYGVLAQTQDLVYELSLNVIVETDEGTVPSGDNPDPGGSGEVPNTQGDAPSDGDSYISRASSFFSERRWRTLPQTGESLAKASIVIGFLIVFFVFIIWRRRGRQDEQDS</sequence>
<evidence type="ECO:0000313" key="3">
    <source>
        <dbReference type="EMBL" id="MBO1305358.1"/>
    </source>
</evidence>
<keyword evidence="2" id="KW-1133">Transmembrane helix</keyword>
<comment type="caution">
    <text evidence="3">The sequence shown here is derived from an EMBL/GenBank/DDBJ whole genome shotgun (WGS) entry which is preliminary data.</text>
</comment>
<organism evidence="3 4">
    <name type="scientific">Candidatus Enterococcus moelleringii</name>
    <dbReference type="NCBI Taxonomy" id="2815325"/>
    <lineage>
        <taxon>Bacteria</taxon>
        <taxon>Bacillati</taxon>
        <taxon>Bacillota</taxon>
        <taxon>Bacilli</taxon>
        <taxon>Lactobacillales</taxon>
        <taxon>Enterococcaceae</taxon>
        <taxon>Enterococcus</taxon>
    </lineage>
</organism>
<evidence type="ECO:0000256" key="2">
    <source>
        <dbReference type="SAM" id="Phobius"/>
    </source>
</evidence>
<dbReference type="EMBL" id="JAFREM010000006">
    <property type="protein sequence ID" value="MBO1305358.1"/>
    <property type="molecule type" value="Genomic_DNA"/>
</dbReference>
<name>A0ABS3L8F8_9ENTE</name>
<feature type="region of interest" description="Disordered" evidence="1">
    <location>
        <begin position="200"/>
        <end position="229"/>
    </location>
</feature>
<evidence type="ECO:0000256" key="1">
    <source>
        <dbReference type="SAM" id="MobiDB-lite"/>
    </source>
</evidence>
<dbReference type="NCBIfam" id="TIGR01167">
    <property type="entry name" value="LPXTG_anchor"/>
    <property type="match status" value="1"/>
</dbReference>
<accession>A0ABS3L8F8</accession>
<feature type="transmembrane region" description="Helical" evidence="2">
    <location>
        <begin position="255"/>
        <end position="274"/>
    </location>
</feature>